<feature type="domain" description="Methyltransferase type 11" evidence="1">
    <location>
        <begin position="47"/>
        <end position="141"/>
    </location>
</feature>
<organism evidence="2 3">
    <name type="scientific">Schleiferia thermophila</name>
    <dbReference type="NCBI Taxonomy" id="884107"/>
    <lineage>
        <taxon>Bacteria</taxon>
        <taxon>Pseudomonadati</taxon>
        <taxon>Bacteroidota</taxon>
        <taxon>Flavobacteriia</taxon>
        <taxon>Flavobacteriales</taxon>
        <taxon>Schleiferiaceae</taxon>
        <taxon>Schleiferia</taxon>
    </lineage>
</organism>
<proteinExistence type="predicted"/>
<dbReference type="PANTHER" id="PTHR43861">
    <property type="entry name" value="TRANS-ACONITATE 2-METHYLTRANSFERASE-RELATED"/>
    <property type="match status" value="1"/>
</dbReference>
<protein>
    <submittedName>
        <fullName evidence="2">Methyltransferase family protein</fullName>
    </submittedName>
</protein>
<evidence type="ECO:0000313" key="3">
    <source>
        <dbReference type="Proteomes" id="UP000253517"/>
    </source>
</evidence>
<dbReference type="CDD" id="cd02440">
    <property type="entry name" value="AdoMet_MTases"/>
    <property type="match status" value="1"/>
</dbReference>
<keyword evidence="3" id="KW-1185">Reference proteome</keyword>
<evidence type="ECO:0000259" key="1">
    <source>
        <dbReference type="Pfam" id="PF08241"/>
    </source>
</evidence>
<dbReference type="Gene3D" id="3.40.50.150">
    <property type="entry name" value="Vaccinia Virus protein VP39"/>
    <property type="match status" value="1"/>
</dbReference>
<comment type="caution">
    <text evidence="2">The sequence shown here is derived from an EMBL/GenBank/DDBJ whole genome shotgun (WGS) entry which is preliminary data.</text>
</comment>
<keyword evidence="2" id="KW-0489">Methyltransferase</keyword>
<dbReference type="SUPFAM" id="SSF53335">
    <property type="entry name" value="S-adenosyl-L-methionine-dependent methyltransferases"/>
    <property type="match status" value="1"/>
</dbReference>
<accession>A0A369ACA1</accession>
<dbReference type="Proteomes" id="UP000253517">
    <property type="component" value="Unassembled WGS sequence"/>
</dbReference>
<name>A0A369ACA1_9FLAO</name>
<evidence type="ECO:0000313" key="2">
    <source>
        <dbReference type="EMBL" id="RCX05717.1"/>
    </source>
</evidence>
<dbReference type="Gene3D" id="2.20.25.110">
    <property type="entry name" value="S-adenosyl-L-methionine-dependent methyltransferases"/>
    <property type="match status" value="1"/>
</dbReference>
<dbReference type="GO" id="GO:0032259">
    <property type="term" value="P:methylation"/>
    <property type="evidence" value="ECO:0007669"/>
    <property type="project" value="UniProtKB-KW"/>
</dbReference>
<keyword evidence="2" id="KW-0808">Transferase</keyword>
<dbReference type="RefSeq" id="WP_114365972.1">
    <property type="nucleotide sequence ID" value="NZ_BHZF01000001.1"/>
</dbReference>
<dbReference type="InterPro" id="IPR013216">
    <property type="entry name" value="Methyltransf_11"/>
</dbReference>
<dbReference type="Pfam" id="PF08241">
    <property type="entry name" value="Methyltransf_11"/>
    <property type="match status" value="1"/>
</dbReference>
<dbReference type="GO" id="GO:0008757">
    <property type="term" value="F:S-adenosylmethionine-dependent methyltransferase activity"/>
    <property type="evidence" value="ECO:0007669"/>
    <property type="project" value="InterPro"/>
</dbReference>
<reference evidence="2 3" key="1">
    <citation type="submission" date="2018-07" db="EMBL/GenBank/DDBJ databases">
        <title>Genomic Encyclopedia of Type Strains, Phase IV (KMG-IV): sequencing the most valuable type-strain genomes for metagenomic binning, comparative biology and taxonomic classification.</title>
        <authorList>
            <person name="Goeker M."/>
        </authorList>
    </citation>
    <scope>NUCLEOTIDE SEQUENCE [LARGE SCALE GENOMIC DNA]</scope>
    <source>
        <strain evidence="2 3">DSM 21410</strain>
    </source>
</reference>
<gene>
    <name evidence="2" type="ORF">DES35_1011005</name>
</gene>
<dbReference type="AlphaFoldDB" id="A0A369ACA1"/>
<sequence>MTDWFKVWFDTDYYHLLYNYRDEKEAEQFISRLCQTIQIPSTAHIIDLACGRGRHARILARYYGLVTGLDISSSSIEFAISQQTPGTQYYVQDMRKSYGYHVCEAVFNLFTSFGYFDTLEEHELTLYHVYNALKPGGIFVFDFLNPVPVRSGITPSEHLTIEGIRFDISRYIEDQKVIKEIVVHDRGRIHTFFERVQLFDATLLQKLFRKVGFRISSLFGDIQLSKFEENSSPRIILIAKKP</sequence>
<dbReference type="InterPro" id="IPR029063">
    <property type="entry name" value="SAM-dependent_MTases_sf"/>
</dbReference>
<dbReference type="EMBL" id="QPJS01000001">
    <property type="protein sequence ID" value="RCX05717.1"/>
    <property type="molecule type" value="Genomic_DNA"/>
</dbReference>